<reference evidence="2 3" key="1">
    <citation type="submission" date="2016-08" db="EMBL/GenBank/DDBJ databases">
        <title>Genome sequencing of Paenibacillus sp. TI45-13ar, isolated from Korean traditional nuruk.</title>
        <authorList>
            <person name="Kim S.-J."/>
        </authorList>
    </citation>
    <scope>NUCLEOTIDE SEQUENCE [LARGE SCALE GENOMIC DNA]</scope>
    <source>
        <strain evidence="2 3">TI45-13ar</strain>
    </source>
</reference>
<dbReference type="InterPro" id="IPR036582">
    <property type="entry name" value="Mao_N_sf"/>
</dbReference>
<dbReference type="GO" id="GO:0008745">
    <property type="term" value="F:N-acetylmuramoyl-L-alanine amidase activity"/>
    <property type="evidence" value="ECO:0007669"/>
    <property type="project" value="UniProtKB-EC"/>
</dbReference>
<dbReference type="PANTHER" id="PTHR30383">
    <property type="entry name" value="THIOESTERASE 1/PROTEASE 1/LYSOPHOSPHOLIPASE L1"/>
    <property type="match status" value="1"/>
</dbReference>
<evidence type="ECO:0000313" key="2">
    <source>
        <dbReference type="EMBL" id="ODP26237.1"/>
    </source>
</evidence>
<dbReference type="AlphaFoldDB" id="A0A1E3KXH1"/>
<dbReference type="InterPro" id="IPR051532">
    <property type="entry name" value="Ester_Hydrolysis_Enzymes"/>
</dbReference>
<dbReference type="RefSeq" id="WP_069329407.1">
    <property type="nucleotide sequence ID" value="NZ_MDER01000086.1"/>
</dbReference>
<sequence>MKKNYKQILGLMVVIISLVGSSVGLGGAQVDAATSSQNPDAKRAFSHMVFLGDSITAGYEPGVKAANYDGFAPRIAEQGLFRSAVQSQNHSILGLTSTGLDNYLSEVTAGSKITTNDIQANLPGAVYSLNTIQAKKDIAQADLITVTIGGNDFLNALGSLNELPQDISSLNLDQVGTKYKINIDHIMKQLTSLNAKAVIVVADQYQPMPAEVGTQLYAGLNTVANQFSQIVDQTVKSYVAQGYDVRVAHVSKDFPGKELAMTHIAEGDIHPNQTGYDAIAHTFAQTIWGSKGDRTPFIKGQSATSTTPVIVTNGQPLQTAYAPLIRKGKTYVTLRDVTTALGATVNWSNATQTATIQSGKNKISIPVNSKQIKVNGATQTIDNSAFIQTTKGTQKVYVPLTVLTQAFDYNVQYVARWKAVFIRS</sequence>
<dbReference type="GO" id="GO:0004622">
    <property type="term" value="F:phosphatidylcholine lysophospholipase activity"/>
    <property type="evidence" value="ECO:0007669"/>
    <property type="project" value="TreeGrafter"/>
</dbReference>
<dbReference type="Pfam" id="PF00657">
    <property type="entry name" value="Lipase_GDSL"/>
    <property type="match status" value="1"/>
</dbReference>
<dbReference type="InterPro" id="IPR001087">
    <property type="entry name" value="GDSL"/>
</dbReference>
<dbReference type="Gene3D" id="3.40.50.1110">
    <property type="entry name" value="SGNH hydrolase"/>
    <property type="match status" value="1"/>
</dbReference>
<dbReference type="InterPro" id="IPR012854">
    <property type="entry name" value="Cu_amine_oxidase-like_N"/>
</dbReference>
<proteinExistence type="predicted"/>
<dbReference type="Gene3D" id="3.30.457.10">
    <property type="entry name" value="Copper amine oxidase-like, N-terminal domain"/>
    <property type="match status" value="1"/>
</dbReference>
<keyword evidence="2" id="KW-0378">Hydrolase</keyword>
<evidence type="ECO:0000259" key="1">
    <source>
        <dbReference type="Pfam" id="PF07833"/>
    </source>
</evidence>
<dbReference type="Proteomes" id="UP000094578">
    <property type="component" value="Unassembled WGS sequence"/>
</dbReference>
<keyword evidence="3" id="KW-1185">Reference proteome</keyword>
<dbReference type="InterPro" id="IPR036514">
    <property type="entry name" value="SGNH_hydro_sf"/>
</dbReference>
<feature type="domain" description="Copper amine oxidase-like N-terminal" evidence="1">
    <location>
        <begin position="312"/>
        <end position="421"/>
    </location>
</feature>
<protein>
    <submittedName>
        <fullName evidence="2">N-acetylmuramoyl-L-alanine amidase</fullName>
        <ecNumber evidence="2">3.5.1.28</ecNumber>
    </submittedName>
</protein>
<dbReference type="SUPFAM" id="SSF55383">
    <property type="entry name" value="Copper amine oxidase, domain N"/>
    <property type="match status" value="2"/>
</dbReference>
<evidence type="ECO:0000313" key="3">
    <source>
        <dbReference type="Proteomes" id="UP000094578"/>
    </source>
</evidence>
<name>A0A1E3KXH1_9BACL</name>
<accession>A0A1E3KXH1</accession>
<dbReference type="Pfam" id="PF07833">
    <property type="entry name" value="Cu_amine_oxidN1"/>
    <property type="match status" value="1"/>
</dbReference>
<dbReference type="EMBL" id="MDER01000086">
    <property type="protein sequence ID" value="ODP26237.1"/>
    <property type="molecule type" value="Genomic_DNA"/>
</dbReference>
<organism evidence="2 3">
    <name type="scientific">Paenibacillus nuruki</name>
    <dbReference type="NCBI Taxonomy" id="1886670"/>
    <lineage>
        <taxon>Bacteria</taxon>
        <taxon>Bacillati</taxon>
        <taxon>Bacillota</taxon>
        <taxon>Bacilli</taxon>
        <taxon>Bacillales</taxon>
        <taxon>Paenibacillaceae</taxon>
        <taxon>Paenibacillus</taxon>
    </lineage>
</organism>
<dbReference type="EC" id="3.5.1.28" evidence="2"/>
<dbReference type="SUPFAM" id="SSF52266">
    <property type="entry name" value="SGNH hydrolase"/>
    <property type="match status" value="1"/>
</dbReference>
<comment type="caution">
    <text evidence="2">The sequence shown here is derived from an EMBL/GenBank/DDBJ whole genome shotgun (WGS) entry which is preliminary data.</text>
</comment>
<dbReference type="STRING" id="1886670.PTI45_04077"/>
<gene>
    <name evidence="2" type="ORF">PTI45_04077</name>
</gene>
<dbReference type="PANTHER" id="PTHR30383:SF5">
    <property type="entry name" value="SGNH HYDROLASE-TYPE ESTERASE DOMAIN-CONTAINING PROTEIN"/>
    <property type="match status" value="1"/>
</dbReference>